<reference evidence="2 3" key="1">
    <citation type="journal article" date="2023" name="G3 (Bethesda)">
        <title>A chromosome-length genome assembly and annotation of blackberry (Rubus argutus, cv. 'Hillquist').</title>
        <authorList>
            <person name="Bruna T."/>
            <person name="Aryal R."/>
            <person name="Dudchenko O."/>
            <person name="Sargent D.J."/>
            <person name="Mead D."/>
            <person name="Buti M."/>
            <person name="Cavallini A."/>
            <person name="Hytonen T."/>
            <person name="Andres J."/>
            <person name="Pham M."/>
            <person name="Weisz D."/>
            <person name="Mascagni F."/>
            <person name="Usai G."/>
            <person name="Natali L."/>
            <person name="Bassil N."/>
            <person name="Fernandez G.E."/>
            <person name="Lomsadze A."/>
            <person name="Armour M."/>
            <person name="Olukolu B."/>
            <person name="Poorten T."/>
            <person name="Britton C."/>
            <person name="Davik J."/>
            <person name="Ashrafi H."/>
            <person name="Aiden E.L."/>
            <person name="Borodovsky M."/>
            <person name="Worthington M."/>
        </authorList>
    </citation>
    <scope>NUCLEOTIDE SEQUENCE [LARGE SCALE GENOMIC DNA]</scope>
    <source>
        <strain evidence="2">PI 553951</strain>
    </source>
</reference>
<feature type="region of interest" description="Disordered" evidence="1">
    <location>
        <begin position="1"/>
        <end position="20"/>
    </location>
</feature>
<sequence>MAPTVMRPRDVRSGRWQSERRSVDLGTPKLVVMMKTHDDAWCYGSELCSYGVMVVAVREARGRGSSGSSGSWACNGFDGDLEERKRRRRLVSEQSAAGAA</sequence>
<evidence type="ECO:0000313" key="3">
    <source>
        <dbReference type="Proteomes" id="UP001457282"/>
    </source>
</evidence>
<dbReference type="AlphaFoldDB" id="A0AAW1XTS1"/>
<feature type="compositionally biased region" description="Basic and acidic residues" evidence="1">
    <location>
        <begin position="7"/>
        <end position="20"/>
    </location>
</feature>
<proteinExistence type="predicted"/>
<comment type="caution">
    <text evidence="2">The sequence shown here is derived from an EMBL/GenBank/DDBJ whole genome shotgun (WGS) entry which is preliminary data.</text>
</comment>
<organism evidence="2 3">
    <name type="scientific">Rubus argutus</name>
    <name type="common">Southern blackberry</name>
    <dbReference type="NCBI Taxonomy" id="59490"/>
    <lineage>
        <taxon>Eukaryota</taxon>
        <taxon>Viridiplantae</taxon>
        <taxon>Streptophyta</taxon>
        <taxon>Embryophyta</taxon>
        <taxon>Tracheophyta</taxon>
        <taxon>Spermatophyta</taxon>
        <taxon>Magnoliopsida</taxon>
        <taxon>eudicotyledons</taxon>
        <taxon>Gunneridae</taxon>
        <taxon>Pentapetalae</taxon>
        <taxon>rosids</taxon>
        <taxon>fabids</taxon>
        <taxon>Rosales</taxon>
        <taxon>Rosaceae</taxon>
        <taxon>Rosoideae</taxon>
        <taxon>Rosoideae incertae sedis</taxon>
        <taxon>Rubus</taxon>
    </lineage>
</organism>
<dbReference type="Proteomes" id="UP001457282">
    <property type="component" value="Unassembled WGS sequence"/>
</dbReference>
<evidence type="ECO:0000256" key="1">
    <source>
        <dbReference type="SAM" id="MobiDB-lite"/>
    </source>
</evidence>
<dbReference type="EMBL" id="JBEDUW010000003">
    <property type="protein sequence ID" value="KAK9939816.1"/>
    <property type="molecule type" value="Genomic_DNA"/>
</dbReference>
<evidence type="ECO:0000313" key="2">
    <source>
        <dbReference type="EMBL" id="KAK9939816.1"/>
    </source>
</evidence>
<protein>
    <submittedName>
        <fullName evidence="2">Uncharacterized protein</fullName>
    </submittedName>
</protein>
<gene>
    <name evidence="2" type="ORF">M0R45_016501</name>
</gene>
<name>A0AAW1XTS1_RUBAR</name>
<keyword evidence="3" id="KW-1185">Reference proteome</keyword>
<accession>A0AAW1XTS1</accession>